<keyword evidence="1" id="KW-0285">Flavoprotein</keyword>
<dbReference type="InterPro" id="IPR007173">
    <property type="entry name" value="ALO_C"/>
</dbReference>
<reference evidence="4 5" key="1">
    <citation type="submission" date="2023-06" db="EMBL/GenBank/DDBJ databases">
        <title>Sporosarcina sp. nov., isolated from Korean traditional fermented seafood 'Jeotgal'.</title>
        <authorList>
            <person name="Yang A.I."/>
            <person name="Shin N.-R."/>
        </authorList>
    </citation>
    <scope>NUCLEOTIDE SEQUENCE [LARGE SCALE GENOMIC DNA]</scope>
    <source>
        <strain evidence="4 5">KCTC13119</strain>
    </source>
</reference>
<dbReference type="PANTHER" id="PTHR43762">
    <property type="entry name" value="L-GULONOLACTONE OXIDASE"/>
    <property type="match status" value="1"/>
</dbReference>
<dbReference type="Gene3D" id="3.30.465.10">
    <property type="match status" value="1"/>
</dbReference>
<dbReference type="PROSITE" id="PS51387">
    <property type="entry name" value="FAD_PCMH"/>
    <property type="match status" value="1"/>
</dbReference>
<dbReference type="PIRSF" id="PIRSF000136">
    <property type="entry name" value="LGO_GLO"/>
    <property type="match status" value="1"/>
</dbReference>
<evidence type="ECO:0000259" key="3">
    <source>
        <dbReference type="PROSITE" id="PS51387"/>
    </source>
</evidence>
<name>A0ABU4GEQ9_9BACL</name>
<evidence type="ECO:0000256" key="2">
    <source>
        <dbReference type="ARBA" id="ARBA00023002"/>
    </source>
</evidence>
<dbReference type="InterPro" id="IPR006094">
    <property type="entry name" value="Oxid_FAD_bind_N"/>
</dbReference>
<keyword evidence="5" id="KW-1185">Reference proteome</keyword>
<keyword evidence="2" id="KW-0560">Oxidoreductase</keyword>
<dbReference type="NCBIfam" id="TIGR01679">
    <property type="entry name" value="bact_FAD_ox"/>
    <property type="match status" value="1"/>
</dbReference>
<dbReference type="EMBL" id="JAUBDI010000022">
    <property type="protein sequence ID" value="MDW0114818.1"/>
    <property type="molecule type" value="Genomic_DNA"/>
</dbReference>
<accession>A0ABU4GEQ9</accession>
<organism evidence="4 5">
    <name type="scientific">Sporosarcina saromensis</name>
    <dbReference type="NCBI Taxonomy" id="359365"/>
    <lineage>
        <taxon>Bacteria</taxon>
        <taxon>Bacillati</taxon>
        <taxon>Bacillota</taxon>
        <taxon>Bacilli</taxon>
        <taxon>Bacillales</taxon>
        <taxon>Caryophanaceae</taxon>
        <taxon>Sporosarcina</taxon>
    </lineage>
</organism>
<protein>
    <submittedName>
        <fullName evidence="4">D-arabinono-1,4-lactone oxidase</fullName>
    </submittedName>
</protein>
<dbReference type="PANTHER" id="PTHR43762:SF1">
    <property type="entry name" value="D-ARABINONO-1,4-LACTONE OXIDASE"/>
    <property type="match status" value="1"/>
</dbReference>
<dbReference type="InterPro" id="IPR016171">
    <property type="entry name" value="Vanillyl_alc_oxidase_C-sub2"/>
</dbReference>
<dbReference type="InterPro" id="IPR016169">
    <property type="entry name" value="FAD-bd_PCMH_sub2"/>
</dbReference>
<dbReference type="Gene3D" id="3.30.43.10">
    <property type="entry name" value="Uridine Diphospho-n-acetylenolpyruvylglucosamine Reductase, domain 2"/>
    <property type="match status" value="1"/>
</dbReference>
<dbReference type="RefSeq" id="WP_317946138.1">
    <property type="nucleotide sequence ID" value="NZ_JAUBDI010000022.1"/>
</dbReference>
<dbReference type="Gene3D" id="3.30.70.2520">
    <property type="match status" value="1"/>
</dbReference>
<dbReference type="SUPFAM" id="SSF56176">
    <property type="entry name" value="FAD-binding/transporter-associated domain-like"/>
    <property type="match status" value="1"/>
</dbReference>
<evidence type="ECO:0000256" key="1">
    <source>
        <dbReference type="ARBA" id="ARBA00022630"/>
    </source>
</evidence>
<dbReference type="InterPro" id="IPR036318">
    <property type="entry name" value="FAD-bd_PCMH-like_sf"/>
</dbReference>
<comment type="caution">
    <text evidence="4">The sequence shown here is derived from an EMBL/GenBank/DDBJ whole genome shotgun (WGS) entry which is preliminary data.</text>
</comment>
<dbReference type="Gene3D" id="1.10.45.10">
    <property type="entry name" value="Vanillyl-alcohol Oxidase, Chain A, domain 4"/>
    <property type="match status" value="1"/>
</dbReference>
<dbReference type="Pfam" id="PF04030">
    <property type="entry name" value="ALO"/>
    <property type="match status" value="1"/>
</dbReference>
<evidence type="ECO:0000313" key="4">
    <source>
        <dbReference type="EMBL" id="MDW0114818.1"/>
    </source>
</evidence>
<sequence>MMRGKREYWQNWAENLSAQPESFHYPQTIEEVQQIIDSCRIRGKTLKVVGASHSFSAVAKPDEEALSLEEMRGLIAVDRSLMEATFWAGTYLYEAAPLLASANMAFENMGDIQEQTIGGAISTGTHGTGKYLASLSNQVVAWTWVDGNGQIRHHRREDDDLSKALSISLGLLGVLVKVTIRTVPLYSLAVTTEKKSFTQAKAAWTNALEAHRHIEWFYFPGVETVQVKSMNMIPLAKQNFRSKSLEFIKDGVIETVGFKLMSEMVRVKPRLSRKVTKFAAATIPTGSKDGYYYEMFPSNRLVKFTECEYAIPLVDFEACMEEMHDFLKAHPFYVHFPIECRVSAGEDAFLSPTQGVDVAYLAFHMYKGMDNGPYFKWVDTLMKKYRGRPHFGKLNTLTSNDTKKLYPHLEHFHAVRRQCDPQGIFLTDYMKGLL</sequence>
<evidence type="ECO:0000313" key="5">
    <source>
        <dbReference type="Proteomes" id="UP001282284"/>
    </source>
</evidence>
<dbReference type="InterPro" id="IPR016167">
    <property type="entry name" value="FAD-bd_PCMH_sub1"/>
</dbReference>
<proteinExistence type="predicted"/>
<dbReference type="InterPro" id="IPR010031">
    <property type="entry name" value="FAD_lactone_oxidase-like"/>
</dbReference>
<dbReference type="Proteomes" id="UP001282284">
    <property type="component" value="Unassembled WGS sequence"/>
</dbReference>
<gene>
    <name evidence="4" type="ORF">QT711_16600</name>
</gene>
<feature type="domain" description="FAD-binding PCMH-type" evidence="3">
    <location>
        <begin position="16"/>
        <end position="185"/>
    </location>
</feature>
<dbReference type="InterPro" id="IPR016166">
    <property type="entry name" value="FAD-bd_PCMH"/>
</dbReference>
<dbReference type="Pfam" id="PF01565">
    <property type="entry name" value="FAD_binding_4"/>
    <property type="match status" value="1"/>
</dbReference>